<dbReference type="EMBL" id="CADIJZ010000004">
    <property type="protein sequence ID" value="CAB3657382.1"/>
    <property type="molecule type" value="Genomic_DNA"/>
</dbReference>
<sequence>MDTALPCILKFMVFNNHDRRLWSLWAKVSAVGNV</sequence>
<dbReference type="AlphaFoldDB" id="A0A6J5AR25"/>
<reference evidence="1 2" key="1">
    <citation type="submission" date="2020-04" db="EMBL/GenBank/DDBJ databases">
        <authorList>
            <person name="De Canck E."/>
        </authorList>
    </citation>
    <scope>NUCLEOTIDE SEQUENCE [LARGE SCALE GENOMIC DNA]</scope>
    <source>
        <strain evidence="1 2">LMG 27174</strain>
    </source>
</reference>
<organism evidence="1 2">
    <name type="scientific">Paraburkholderia rhynchosiae</name>
    <dbReference type="NCBI Taxonomy" id="487049"/>
    <lineage>
        <taxon>Bacteria</taxon>
        <taxon>Pseudomonadati</taxon>
        <taxon>Pseudomonadota</taxon>
        <taxon>Betaproteobacteria</taxon>
        <taxon>Burkholderiales</taxon>
        <taxon>Burkholderiaceae</taxon>
        <taxon>Paraburkholderia</taxon>
    </lineage>
</organism>
<accession>A0A6J5AR25</accession>
<name>A0A6J5AR25_9BURK</name>
<evidence type="ECO:0000313" key="2">
    <source>
        <dbReference type="Proteomes" id="UP000494205"/>
    </source>
</evidence>
<proteinExistence type="predicted"/>
<dbReference type="Proteomes" id="UP000494205">
    <property type="component" value="Unassembled WGS sequence"/>
</dbReference>
<protein>
    <submittedName>
        <fullName evidence="1">Uncharacterized protein</fullName>
    </submittedName>
</protein>
<evidence type="ECO:0000313" key="1">
    <source>
        <dbReference type="EMBL" id="CAB3657382.1"/>
    </source>
</evidence>
<gene>
    <name evidence="1" type="ORF">LMG27174_01484</name>
</gene>